<dbReference type="RefSeq" id="WP_344283718.1">
    <property type="nucleotide sequence ID" value="NZ_BAAAKV010000079.1"/>
</dbReference>
<dbReference type="Proteomes" id="UP001501371">
    <property type="component" value="Unassembled WGS sequence"/>
</dbReference>
<accession>A0ABN1V5Y1</accession>
<organism evidence="5 6">
    <name type="scientific">Streptomyces hebeiensis</name>
    <dbReference type="NCBI Taxonomy" id="229486"/>
    <lineage>
        <taxon>Bacteria</taxon>
        <taxon>Bacillati</taxon>
        <taxon>Actinomycetota</taxon>
        <taxon>Actinomycetes</taxon>
        <taxon>Kitasatosporales</taxon>
        <taxon>Streptomycetaceae</taxon>
        <taxon>Streptomyces</taxon>
    </lineage>
</organism>
<evidence type="ECO:0008006" key="7">
    <source>
        <dbReference type="Google" id="ProtNLM"/>
    </source>
</evidence>
<dbReference type="EMBL" id="BAAAKV010000079">
    <property type="protein sequence ID" value="GAA1195805.1"/>
    <property type="molecule type" value="Genomic_DNA"/>
</dbReference>
<dbReference type="Pfam" id="PF15644">
    <property type="entry name" value="Gln_amidase"/>
    <property type="match status" value="1"/>
</dbReference>
<dbReference type="InterPro" id="IPR028908">
    <property type="entry name" value="Tox-PL_dom"/>
</dbReference>
<feature type="region of interest" description="Disordered" evidence="2">
    <location>
        <begin position="381"/>
        <end position="412"/>
    </location>
</feature>
<evidence type="ECO:0000256" key="1">
    <source>
        <dbReference type="SAM" id="Coils"/>
    </source>
</evidence>
<sequence length="575" mass="61328">MGIGDLIDGGKDLANKGLGKLEEGFDAGKRALGEGVDWTTDRIGDGLEYVGADDWADAVEDWGDDTASGLGASVGEQQLGETEEADELVHGKPDKIRESAGHMSDFFTALDNVGQGMKRLDSAHWKGEAANAFRAEFAMHPAKWLRAADACEAAGKALTAYASTVTWAQGQAQDAIDLYKKGEQASRRAVEAYNSKVDAYNADIRAGRDPGPKPEPFHDPGRKDREDAHALLTEARRQRDEAAETARNAIDAAMAHAPKEPPPLSRAASAYVDGMGALAVETTHVVGGVVKGTAGLLNFARGLNPLDVYNLTHPAEYTQNVNMTLAGLVSTAAHPERVPGALIDSFKGDPSEGFGRLLPELIGTKGLGSVRTGVRVAAREGAEEAVEQGGRKAAREGAEEAAEQGAKHAPKDWSDLARPTEQVTERAIHADSVPSHRAREFLDDQYPWIREMNNYPNPGYTHNCTNNVVTLDRRLDGVEVSAARKGEAGGVPYEQLGVKPEAHVRGVGYDDIIRDLNGRGDGARSVVAIRRLDGTGHVFNAVQTPHGTVFLDGQTGSLATLETSGIQYVGYVPYG</sequence>
<evidence type="ECO:0000313" key="5">
    <source>
        <dbReference type="EMBL" id="GAA1195805.1"/>
    </source>
</evidence>
<feature type="coiled-coil region" evidence="1">
    <location>
        <begin position="225"/>
        <end position="252"/>
    </location>
</feature>
<proteinExistence type="predicted"/>
<dbReference type="InterPro" id="IPR049082">
    <property type="entry name" value="T7SS_signal"/>
</dbReference>
<dbReference type="Pfam" id="PF21725">
    <property type="entry name" value="T7SS_signal"/>
    <property type="match status" value="1"/>
</dbReference>
<evidence type="ECO:0000313" key="6">
    <source>
        <dbReference type="Proteomes" id="UP001501371"/>
    </source>
</evidence>
<feature type="region of interest" description="Disordered" evidence="2">
    <location>
        <begin position="202"/>
        <end position="224"/>
    </location>
</feature>
<feature type="region of interest" description="Disordered" evidence="2">
    <location>
        <begin position="66"/>
        <end position="88"/>
    </location>
</feature>
<feature type="domain" description="Putative T7SS secretion signal" evidence="4">
    <location>
        <begin position="22"/>
        <end position="261"/>
    </location>
</feature>
<protein>
    <recommendedName>
        <fullName evidence="7">Tox-PL domain-containing protein</fullName>
    </recommendedName>
</protein>
<reference evidence="5 6" key="1">
    <citation type="journal article" date="2019" name="Int. J. Syst. Evol. Microbiol.">
        <title>The Global Catalogue of Microorganisms (GCM) 10K type strain sequencing project: providing services to taxonomists for standard genome sequencing and annotation.</title>
        <authorList>
            <consortium name="The Broad Institute Genomics Platform"/>
            <consortium name="The Broad Institute Genome Sequencing Center for Infectious Disease"/>
            <person name="Wu L."/>
            <person name="Ma J."/>
        </authorList>
    </citation>
    <scope>NUCLEOTIDE SEQUENCE [LARGE SCALE GENOMIC DNA]</scope>
    <source>
        <strain evidence="5 6">JCM 12696</strain>
    </source>
</reference>
<name>A0ABN1V5Y1_9ACTN</name>
<evidence type="ECO:0000256" key="2">
    <source>
        <dbReference type="SAM" id="MobiDB-lite"/>
    </source>
</evidence>
<feature type="domain" description="Tox-PL" evidence="3">
    <location>
        <begin position="463"/>
        <end position="556"/>
    </location>
</feature>
<gene>
    <name evidence="5" type="ORF">GCM10009654_61000</name>
</gene>
<keyword evidence="6" id="KW-1185">Reference proteome</keyword>
<feature type="compositionally biased region" description="Basic and acidic residues" evidence="2">
    <location>
        <begin position="205"/>
        <end position="224"/>
    </location>
</feature>
<evidence type="ECO:0000259" key="3">
    <source>
        <dbReference type="Pfam" id="PF15644"/>
    </source>
</evidence>
<comment type="caution">
    <text evidence="5">The sequence shown here is derived from an EMBL/GenBank/DDBJ whole genome shotgun (WGS) entry which is preliminary data.</text>
</comment>
<feature type="compositionally biased region" description="Basic and acidic residues" evidence="2">
    <location>
        <begin position="389"/>
        <end position="398"/>
    </location>
</feature>
<keyword evidence="1" id="KW-0175">Coiled coil</keyword>
<evidence type="ECO:0000259" key="4">
    <source>
        <dbReference type="Pfam" id="PF21725"/>
    </source>
</evidence>